<dbReference type="Proteomes" id="UP001163321">
    <property type="component" value="Chromosome 8"/>
</dbReference>
<comment type="caution">
    <text evidence="1">The sequence shown here is derived from an EMBL/GenBank/DDBJ whole genome shotgun (WGS) entry which is preliminary data.</text>
</comment>
<protein>
    <submittedName>
        <fullName evidence="1">Uncharacterized protein</fullName>
    </submittedName>
</protein>
<dbReference type="EMBL" id="CM047587">
    <property type="protein sequence ID" value="KAI9906679.1"/>
    <property type="molecule type" value="Genomic_DNA"/>
</dbReference>
<sequence length="232" mass="26474">MNSNTFSNPIIFTDHLRGWWPVNVETGLPGKVKANDQITLGESRFVILPKLHWLSPIVATEIKGSGCVIVGGNDELDIPNAEAITLEERWYFEHLSAKQNVTKGKLVPLLVAEIVRYPKSVDLTVDDNLQYWFELSRGFILDPQSWNPSLLSHEPVQLKCSMNDTGHESDIDHVKQVDEDFIKPEILARSIQQQHKFAEPLNVRPRELCHELLSFLGPNKRMLFLQRSKTVN</sequence>
<evidence type="ECO:0000313" key="1">
    <source>
        <dbReference type="EMBL" id="KAI9906679.1"/>
    </source>
</evidence>
<keyword evidence="2" id="KW-1185">Reference proteome</keyword>
<name>A0ACC0VL70_9STRA</name>
<proteinExistence type="predicted"/>
<organism evidence="1 2">
    <name type="scientific">Peronosclerospora sorghi</name>
    <dbReference type="NCBI Taxonomy" id="230839"/>
    <lineage>
        <taxon>Eukaryota</taxon>
        <taxon>Sar</taxon>
        <taxon>Stramenopiles</taxon>
        <taxon>Oomycota</taxon>
        <taxon>Peronosporomycetes</taxon>
        <taxon>Peronosporales</taxon>
        <taxon>Peronosporaceae</taxon>
        <taxon>Peronosclerospora</taxon>
    </lineage>
</organism>
<gene>
    <name evidence="1" type="ORF">PsorP6_003711</name>
</gene>
<accession>A0ACC0VL70</accession>
<evidence type="ECO:0000313" key="2">
    <source>
        <dbReference type="Proteomes" id="UP001163321"/>
    </source>
</evidence>
<reference evidence="1 2" key="1">
    <citation type="journal article" date="2022" name="bioRxiv">
        <title>The genome of the oomycete Peronosclerospora sorghi, a cosmopolitan pathogen of maize and sorghum, is inflated with dispersed pseudogenes.</title>
        <authorList>
            <person name="Fletcher K."/>
            <person name="Martin F."/>
            <person name="Isakeit T."/>
            <person name="Cavanaugh K."/>
            <person name="Magill C."/>
            <person name="Michelmore R."/>
        </authorList>
    </citation>
    <scope>NUCLEOTIDE SEQUENCE [LARGE SCALE GENOMIC DNA]</scope>
    <source>
        <strain evidence="1">P6</strain>
    </source>
</reference>